<evidence type="ECO:0000256" key="7">
    <source>
        <dbReference type="ARBA" id="ARBA00023002"/>
    </source>
</evidence>
<evidence type="ECO:0000313" key="14">
    <source>
        <dbReference type="EMBL" id="AKK08738.1"/>
    </source>
</evidence>
<keyword evidence="7" id="KW-0560">Oxidoreductase</keyword>
<proteinExistence type="inferred from homology"/>
<dbReference type="GO" id="GO:0008720">
    <property type="term" value="F:D-lactate dehydrogenase (NAD+) activity"/>
    <property type="evidence" value="ECO:0007669"/>
    <property type="project" value="TreeGrafter"/>
</dbReference>
<dbReference type="InterPro" id="IPR006094">
    <property type="entry name" value="Oxid_FAD_bind_N"/>
</dbReference>
<dbReference type="GO" id="GO:0071949">
    <property type="term" value="F:FAD binding"/>
    <property type="evidence" value="ECO:0007669"/>
    <property type="project" value="InterPro"/>
</dbReference>
<dbReference type="InterPro" id="IPR009051">
    <property type="entry name" value="Helical_ferredxn"/>
</dbReference>
<keyword evidence="6" id="KW-0809">Transit peptide</keyword>
<dbReference type="PROSITE" id="PS00198">
    <property type="entry name" value="4FE4S_FER_1"/>
    <property type="match status" value="1"/>
</dbReference>
<feature type="domain" description="FAD-binding PCMH-type" evidence="13">
    <location>
        <begin position="70"/>
        <end position="298"/>
    </location>
</feature>
<keyword evidence="15" id="KW-1185">Reference proteome</keyword>
<feature type="region of interest" description="Disordered" evidence="11">
    <location>
        <begin position="1"/>
        <end position="25"/>
    </location>
</feature>
<evidence type="ECO:0000256" key="11">
    <source>
        <dbReference type="SAM" id="MobiDB-lite"/>
    </source>
</evidence>
<dbReference type="STRING" id="136857.CTEST_06500"/>
<dbReference type="Pfam" id="PF13183">
    <property type="entry name" value="Fer4_8"/>
    <property type="match status" value="1"/>
</dbReference>
<dbReference type="Gene3D" id="3.30.465.10">
    <property type="match status" value="1"/>
</dbReference>
<dbReference type="GO" id="GO:0051536">
    <property type="term" value="F:iron-sulfur cluster binding"/>
    <property type="evidence" value="ECO:0007669"/>
    <property type="project" value="UniProtKB-KW"/>
</dbReference>
<dbReference type="InterPro" id="IPR016169">
    <property type="entry name" value="FAD-bd_PCMH_sub2"/>
</dbReference>
<evidence type="ECO:0000256" key="1">
    <source>
        <dbReference type="ARBA" id="ARBA00001974"/>
    </source>
</evidence>
<dbReference type="PANTHER" id="PTHR11748">
    <property type="entry name" value="D-LACTATE DEHYDROGENASE"/>
    <property type="match status" value="1"/>
</dbReference>
<keyword evidence="4" id="KW-0479">Metal-binding</keyword>
<dbReference type="InterPro" id="IPR004017">
    <property type="entry name" value="Cys_rich_dom"/>
</dbReference>
<dbReference type="SUPFAM" id="SSF46548">
    <property type="entry name" value="alpha-helical ferredoxin"/>
    <property type="match status" value="1"/>
</dbReference>
<dbReference type="KEGG" id="cted:CTEST_06500"/>
<reference evidence="15" key="2">
    <citation type="submission" date="2015-05" db="EMBL/GenBank/DDBJ databases">
        <title>Complete genome sequence of Corynebacterium testudinoris DSM 44614, recovered from necrotic lesions in the mouth of a tortoise.</title>
        <authorList>
            <person name="Ruckert C."/>
            <person name="Albersmeier A."/>
            <person name="Winkler A."/>
            <person name="Tauch A."/>
        </authorList>
    </citation>
    <scope>NUCLEOTIDE SEQUENCE [LARGE SCALE GENOMIC DNA]</scope>
    <source>
        <strain evidence="15">DSM 44614</strain>
    </source>
</reference>
<evidence type="ECO:0000256" key="9">
    <source>
        <dbReference type="ARBA" id="ARBA00023014"/>
    </source>
</evidence>
<feature type="domain" description="4Fe-4S ferredoxin-type" evidence="12">
    <location>
        <begin position="562"/>
        <end position="593"/>
    </location>
</feature>
<dbReference type="EC" id="1.1.2.4" evidence="10"/>
<dbReference type="Gene3D" id="1.10.1060.10">
    <property type="entry name" value="Alpha-helical ferredoxin"/>
    <property type="match status" value="1"/>
</dbReference>
<dbReference type="Pfam" id="PF02913">
    <property type="entry name" value="FAD-oxidase_C"/>
    <property type="match status" value="1"/>
</dbReference>
<dbReference type="AlphaFoldDB" id="A0A0G3HA18"/>
<dbReference type="Proteomes" id="UP000035540">
    <property type="component" value="Chromosome"/>
</dbReference>
<keyword evidence="8" id="KW-0408">Iron</keyword>
<dbReference type="GO" id="GO:0004458">
    <property type="term" value="F:D-lactate dehydrogenase (cytochrome) activity"/>
    <property type="evidence" value="ECO:0007669"/>
    <property type="project" value="UniProtKB-EC"/>
</dbReference>
<evidence type="ECO:0000256" key="8">
    <source>
        <dbReference type="ARBA" id="ARBA00023004"/>
    </source>
</evidence>
<protein>
    <recommendedName>
        <fullName evidence="10">D-lactate dehydrogenase (cytochrome)</fullName>
        <ecNumber evidence="10">1.1.2.4</ecNumber>
    </recommendedName>
</protein>
<dbReference type="InterPro" id="IPR017900">
    <property type="entry name" value="4Fe4S_Fe_S_CS"/>
</dbReference>
<evidence type="ECO:0000256" key="6">
    <source>
        <dbReference type="ARBA" id="ARBA00022946"/>
    </source>
</evidence>
<keyword evidence="5" id="KW-0274">FAD</keyword>
<keyword evidence="9" id="KW-0411">Iron-sulfur</keyword>
<dbReference type="InterPro" id="IPR016164">
    <property type="entry name" value="FAD-linked_Oxase-like_C"/>
</dbReference>
<dbReference type="SUPFAM" id="SSF56176">
    <property type="entry name" value="FAD-binding/transporter-associated domain-like"/>
    <property type="match status" value="1"/>
</dbReference>
<dbReference type="Pfam" id="PF02754">
    <property type="entry name" value="CCG"/>
    <property type="match status" value="2"/>
</dbReference>
<dbReference type="InterPro" id="IPR036318">
    <property type="entry name" value="FAD-bd_PCMH-like_sf"/>
</dbReference>
<comment type="cofactor">
    <cofactor evidence="1">
        <name>FAD</name>
        <dbReference type="ChEBI" id="CHEBI:57692"/>
    </cofactor>
</comment>
<dbReference type="Pfam" id="PF01565">
    <property type="entry name" value="FAD_binding_4"/>
    <property type="match status" value="1"/>
</dbReference>
<dbReference type="EMBL" id="CP011545">
    <property type="protein sequence ID" value="AKK08738.1"/>
    <property type="molecule type" value="Genomic_DNA"/>
</dbReference>
<dbReference type="Gene3D" id="3.30.43.10">
    <property type="entry name" value="Uridine Diphospho-n-acetylenolpyruvylglucosamine Reductase, domain 2"/>
    <property type="match status" value="1"/>
</dbReference>
<evidence type="ECO:0000313" key="15">
    <source>
        <dbReference type="Proteomes" id="UP000035540"/>
    </source>
</evidence>
<keyword evidence="3" id="KW-0285">Flavoprotein</keyword>
<evidence type="ECO:0000259" key="12">
    <source>
        <dbReference type="PROSITE" id="PS51379"/>
    </source>
</evidence>
<dbReference type="InterPro" id="IPR016167">
    <property type="entry name" value="FAD-bd_PCMH_sub1"/>
</dbReference>
<dbReference type="InterPro" id="IPR016166">
    <property type="entry name" value="FAD-bd_PCMH"/>
</dbReference>
<dbReference type="PATRIC" id="fig|136857.5.peg.1291"/>
<name>A0A0G3HA18_9CORY</name>
<dbReference type="PANTHER" id="PTHR11748:SF111">
    <property type="entry name" value="D-LACTATE DEHYDROGENASE, MITOCHONDRIAL-RELATED"/>
    <property type="match status" value="1"/>
</dbReference>
<dbReference type="GO" id="GO:1903457">
    <property type="term" value="P:lactate catabolic process"/>
    <property type="evidence" value="ECO:0007669"/>
    <property type="project" value="TreeGrafter"/>
</dbReference>
<evidence type="ECO:0000259" key="13">
    <source>
        <dbReference type="PROSITE" id="PS51387"/>
    </source>
</evidence>
<dbReference type="InterPro" id="IPR004113">
    <property type="entry name" value="FAD-bd_oxidored_4_C"/>
</dbReference>
<sequence>MRGMRKLFSPQPQTIGRPKGATSQADAVSERYLEGTPQQVLDELASIVGKDNVLGRLSDLVRYASDAGPYRTVPSVVVRPRNAQDLAGLMAYARQNNRHLVFRAAGTSLNGQAMTDDILVDVKTHFGGMKVLDEGARLWSRPGVILGDAQAVLARHGFMLGPDPGSTSVCTIGGVIADNAGGMRCSVPRDTYHSLESATIVLPSGTVIDTAAEDADEQLARLEPEIHAGLIALREEIRGDDELVALLQRKFSIRNTNGLRLDAFLDEERPVDILLRLMVSSEGTLGAVTESVIRTIPLPRKKAVAWVMLPDLRQAASYVHALMETGAEACELLVAPVLKRAVGNFPTAPAEWADFDENAAALLLEVGGTDEADLADAIKRAEAVLINAELLSPLRFDDTPDGMRGAWSIRNGLFGLIGADRPQGSALITEDVCFPPADVGAGAADLLDLLASYGYPEMVMGHAAFGNLHFFLLPRFDIEEEREAYANFLDDLTDLVIGKYQGSLKAEHGTGVNMAPFLQREWGDRAWELMWDVKDLLDPAGILAPNVKLTRDPLVHLQNFKSFPQVEEEINQCVECGFCEPVCPSRHITVTPRQRIVLRREMARQPEGSKVLEKLQEEFQYDGIDMCAVDGTCSIPCPISIDTGAAMKQLRAQQHSSGAKKVALSTAKNWAAVEKTARVGMSVAEKLPTPLLRGAANLGRTLINEDLLPTVPGPLPDAAASHLPLTTREGASALYFPACVNRIFGQPGDASPDHLSLPESVVELGRRSGRPVWIPEGVAGDCCGTPWSSKGYKEGFNYQAQQIARDLVEWSDNGALPVVVDAASCTHGLLEQVPHALDGELAEQFAQLQILDVVEWLHSEVLPGLPIVRTVGRAAVHPTCSTMHMGINDQLRDLTQAAADELVVPERATCCGTAGDRVLLHPELVKSATSEEMAELTGHFDAFVSDNRTCEMGLEMTSGHTYESIAVLLEKVSRPVVTP</sequence>
<accession>A0A0G3HA18</accession>
<dbReference type="Gene3D" id="1.10.45.10">
    <property type="entry name" value="Vanillyl-alcohol Oxidase, Chain A, domain 4"/>
    <property type="match status" value="1"/>
</dbReference>
<dbReference type="Gene3D" id="3.30.70.2740">
    <property type="match status" value="1"/>
</dbReference>
<evidence type="ECO:0000256" key="3">
    <source>
        <dbReference type="ARBA" id="ARBA00022630"/>
    </source>
</evidence>
<evidence type="ECO:0000256" key="5">
    <source>
        <dbReference type="ARBA" id="ARBA00022827"/>
    </source>
</evidence>
<dbReference type="GO" id="GO:0046872">
    <property type="term" value="F:metal ion binding"/>
    <property type="evidence" value="ECO:0007669"/>
    <property type="project" value="UniProtKB-KW"/>
</dbReference>
<organism evidence="14 15">
    <name type="scientific">Corynebacterium testudinoris</name>
    <dbReference type="NCBI Taxonomy" id="136857"/>
    <lineage>
        <taxon>Bacteria</taxon>
        <taxon>Bacillati</taxon>
        <taxon>Actinomycetota</taxon>
        <taxon>Actinomycetes</taxon>
        <taxon>Mycobacteriales</taxon>
        <taxon>Corynebacteriaceae</taxon>
        <taxon>Corynebacterium</taxon>
    </lineage>
</organism>
<dbReference type="SUPFAM" id="SSF55103">
    <property type="entry name" value="FAD-linked oxidases, C-terminal domain"/>
    <property type="match status" value="1"/>
</dbReference>
<evidence type="ECO:0000256" key="4">
    <source>
        <dbReference type="ARBA" id="ARBA00022723"/>
    </source>
</evidence>
<evidence type="ECO:0000256" key="2">
    <source>
        <dbReference type="ARBA" id="ARBA00008000"/>
    </source>
</evidence>
<dbReference type="InterPro" id="IPR016171">
    <property type="entry name" value="Vanillyl_alc_oxidase_C-sub2"/>
</dbReference>
<dbReference type="PROSITE" id="PS51387">
    <property type="entry name" value="FAD_PCMH"/>
    <property type="match status" value="1"/>
</dbReference>
<dbReference type="InterPro" id="IPR017896">
    <property type="entry name" value="4Fe4S_Fe-S-bd"/>
</dbReference>
<comment type="similarity">
    <text evidence="2">Belongs to the FAD-binding oxidoreductase/transferase type 4 family.</text>
</comment>
<evidence type="ECO:0000256" key="10">
    <source>
        <dbReference type="ARBA" id="ARBA00038897"/>
    </source>
</evidence>
<reference evidence="14 15" key="1">
    <citation type="journal article" date="2015" name="Genome Announc.">
        <title>Complete Genome Sequence of the Type Strain Corynebacterium testudinoris DSM 44614, Recovered from Necrotic Lesions in the Mouth of a Tortoise.</title>
        <authorList>
            <person name="Ruckert C."/>
            <person name="Kriete M."/>
            <person name="Jaenicke S."/>
            <person name="Winkler A."/>
            <person name="Tauch A."/>
        </authorList>
    </citation>
    <scope>NUCLEOTIDE SEQUENCE [LARGE SCALE GENOMIC DNA]</scope>
    <source>
        <strain evidence="14 15">DSM 44614</strain>
    </source>
</reference>
<gene>
    <name evidence="14" type="ORF">CTEST_06500</name>
</gene>
<dbReference type="PROSITE" id="PS51379">
    <property type="entry name" value="4FE4S_FER_2"/>
    <property type="match status" value="1"/>
</dbReference>